<reference evidence="1 2" key="1">
    <citation type="journal article" date="2016" name="Genome Biol. Evol.">
        <title>Divergent and convergent evolution of fungal pathogenicity.</title>
        <authorList>
            <person name="Shang Y."/>
            <person name="Xiao G."/>
            <person name="Zheng P."/>
            <person name="Cen K."/>
            <person name="Zhan S."/>
            <person name="Wang C."/>
        </authorList>
    </citation>
    <scope>NUCLEOTIDE SEQUENCE [LARGE SCALE GENOMIC DNA]</scope>
    <source>
        <strain evidence="1 2">ARSEF 7405</strain>
    </source>
</reference>
<dbReference type="Proteomes" id="UP000242877">
    <property type="component" value="Unassembled WGS sequence"/>
</dbReference>
<name>A0A167XPM3_9EURO</name>
<organism evidence="1 2">
    <name type="scientific">Ascosphaera apis ARSEF 7405</name>
    <dbReference type="NCBI Taxonomy" id="392613"/>
    <lineage>
        <taxon>Eukaryota</taxon>
        <taxon>Fungi</taxon>
        <taxon>Dikarya</taxon>
        <taxon>Ascomycota</taxon>
        <taxon>Pezizomycotina</taxon>
        <taxon>Eurotiomycetes</taxon>
        <taxon>Eurotiomycetidae</taxon>
        <taxon>Onygenales</taxon>
        <taxon>Ascosphaeraceae</taxon>
        <taxon>Ascosphaera</taxon>
    </lineage>
</organism>
<sequence length="55" mass="6054">MPYVTDAIGAGYWLMACHPLLMAKMPWAHPILGSGAVDITMNMRSEHAPVKFLPD</sequence>
<gene>
    <name evidence="1" type="ORF">AAP_03851</name>
</gene>
<proteinExistence type="predicted"/>
<keyword evidence="2" id="KW-1185">Reference proteome</keyword>
<accession>A0A167XPM3</accession>
<evidence type="ECO:0000313" key="1">
    <source>
        <dbReference type="EMBL" id="KZZ90321.1"/>
    </source>
</evidence>
<dbReference type="AlphaFoldDB" id="A0A167XPM3"/>
<evidence type="ECO:0000313" key="2">
    <source>
        <dbReference type="Proteomes" id="UP000242877"/>
    </source>
</evidence>
<dbReference type="EMBL" id="AZGZ01000017">
    <property type="protein sequence ID" value="KZZ90321.1"/>
    <property type="molecule type" value="Genomic_DNA"/>
</dbReference>
<protein>
    <submittedName>
        <fullName evidence="1">Uncharacterized protein</fullName>
    </submittedName>
</protein>
<comment type="caution">
    <text evidence="1">The sequence shown here is derived from an EMBL/GenBank/DDBJ whole genome shotgun (WGS) entry which is preliminary data.</text>
</comment>
<dbReference type="VEuPathDB" id="FungiDB:AAP_03851"/>